<dbReference type="RefSeq" id="WP_046202695.1">
    <property type="nucleotide sequence ID" value="NZ_JAFFSY010000001.1"/>
</dbReference>
<dbReference type="InterPro" id="IPR042176">
    <property type="entry name" value="Pantoate_ligase_C"/>
</dbReference>
<comment type="subunit">
    <text evidence="8">Homodimer.</text>
</comment>
<dbReference type="InterPro" id="IPR003721">
    <property type="entry name" value="Pantoate_ligase"/>
</dbReference>
<dbReference type="GO" id="GO:0016874">
    <property type="term" value="F:ligase activity"/>
    <property type="evidence" value="ECO:0007669"/>
    <property type="project" value="UniProtKB-KW"/>
</dbReference>
<comment type="subcellular location">
    <subcellularLocation>
        <location evidence="8">Cytoplasm</location>
    </subcellularLocation>
</comment>
<evidence type="ECO:0000256" key="4">
    <source>
        <dbReference type="ARBA" id="ARBA00022655"/>
    </source>
</evidence>
<gene>
    <name evidence="8 9" type="primary">panC</name>
    <name evidence="9" type="ORF">L3H44_00555</name>
</gene>
<dbReference type="HAMAP" id="MF_00158">
    <property type="entry name" value="PanC"/>
    <property type="match status" value="1"/>
</dbReference>
<reference evidence="9 10" key="1">
    <citation type="submission" date="2022-01" db="EMBL/GenBank/DDBJ databases">
        <title>Identification and Characterization of Corynebacterium sp.</title>
        <authorList>
            <person name="Luo Q."/>
            <person name="Qu P."/>
            <person name="Chen Q."/>
        </authorList>
    </citation>
    <scope>NUCLEOTIDE SEQUENCE [LARGE SCALE GENOMIC DNA]</scope>
    <source>
        <strain evidence="9 10">MC-12</strain>
    </source>
</reference>
<feature type="binding site" evidence="8">
    <location>
        <position position="189"/>
    </location>
    <ligand>
        <name>ATP</name>
        <dbReference type="ChEBI" id="CHEBI:30616"/>
    </ligand>
</feature>
<dbReference type="NCBIfam" id="TIGR00018">
    <property type="entry name" value="panC"/>
    <property type="match status" value="1"/>
</dbReference>
<proteinExistence type="inferred from homology"/>
<dbReference type="Pfam" id="PF02569">
    <property type="entry name" value="Pantoate_ligase"/>
    <property type="match status" value="1"/>
</dbReference>
<evidence type="ECO:0000256" key="5">
    <source>
        <dbReference type="ARBA" id="ARBA00022741"/>
    </source>
</evidence>
<keyword evidence="4 8" id="KW-0566">Pantothenate biosynthesis</keyword>
<comment type="function">
    <text evidence="8">Catalyzes the condensation of pantoate with beta-alanine in an ATP-dependent reaction via a pantoyl-adenylate intermediate.</text>
</comment>
<dbReference type="EC" id="6.3.2.1" evidence="8"/>
<comment type="similarity">
    <text evidence="2 8">Belongs to the pantothenate synthetase family.</text>
</comment>
<evidence type="ECO:0000256" key="1">
    <source>
        <dbReference type="ARBA" id="ARBA00004990"/>
    </source>
</evidence>
<dbReference type="PANTHER" id="PTHR21299:SF1">
    <property type="entry name" value="PANTOATE--BETA-ALANINE LIGASE"/>
    <property type="match status" value="1"/>
</dbReference>
<dbReference type="InterPro" id="IPR014729">
    <property type="entry name" value="Rossmann-like_a/b/a_fold"/>
</dbReference>
<feature type="binding site" evidence="8">
    <location>
        <position position="75"/>
    </location>
    <ligand>
        <name>(R)-pantoate</name>
        <dbReference type="ChEBI" id="CHEBI:15980"/>
    </ligand>
</feature>
<evidence type="ECO:0000256" key="7">
    <source>
        <dbReference type="ARBA" id="ARBA00048258"/>
    </source>
</evidence>
<dbReference type="Proteomes" id="UP001200604">
    <property type="component" value="Unassembled WGS sequence"/>
</dbReference>
<feature type="active site" description="Proton donor" evidence="8">
    <location>
        <position position="50"/>
    </location>
</feature>
<comment type="miscellaneous">
    <text evidence="8">The reaction proceeds by a bi uni uni bi ping pong mechanism.</text>
</comment>
<keyword evidence="8" id="KW-0963">Cytoplasm</keyword>
<dbReference type="Gene3D" id="3.30.1300.10">
    <property type="entry name" value="Pantoate-beta-alanine ligase, C-terminal domain"/>
    <property type="match status" value="1"/>
</dbReference>
<evidence type="ECO:0000256" key="3">
    <source>
        <dbReference type="ARBA" id="ARBA00022598"/>
    </source>
</evidence>
<evidence type="ECO:0000256" key="2">
    <source>
        <dbReference type="ARBA" id="ARBA00009256"/>
    </source>
</evidence>
<protein>
    <recommendedName>
        <fullName evidence="8">Pantothenate synthetase</fullName>
        <shortName evidence="8">PS</shortName>
        <ecNumber evidence="8">6.3.2.1</ecNumber>
    </recommendedName>
    <alternativeName>
        <fullName evidence="8">Pantoate--beta-alanine ligase</fullName>
    </alternativeName>
    <alternativeName>
        <fullName evidence="8">Pantoate-activating enzyme</fullName>
    </alternativeName>
</protein>
<evidence type="ECO:0000256" key="8">
    <source>
        <dbReference type="HAMAP-Rule" id="MF_00158"/>
    </source>
</evidence>
<feature type="binding site" evidence="8">
    <location>
        <position position="166"/>
    </location>
    <ligand>
        <name>(R)-pantoate</name>
        <dbReference type="ChEBI" id="CHEBI:15980"/>
    </ligand>
</feature>
<name>A0ABS9HIR6_9CORY</name>
<feature type="binding site" evidence="8">
    <location>
        <position position="75"/>
    </location>
    <ligand>
        <name>beta-alanine</name>
        <dbReference type="ChEBI" id="CHEBI:57966"/>
    </ligand>
</feature>
<keyword evidence="10" id="KW-1185">Reference proteome</keyword>
<evidence type="ECO:0000313" key="10">
    <source>
        <dbReference type="Proteomes" id="UP001200604"/>
    </source>
</evidence>
<dbReference type="PANTHER" id="PTHR21299">
    <property type="entry name" value="CYTIDYLATE KINASE/PANTOATE-BETA-ALANINE LIGASE"/>
    <property type="match status" value="1"/>
</dbReference>
<comment type="pathway">
    <text evidence="1 8">Cofactor biosynthesis; (R)-pantothenate biosynthesis; (R)-pantothenate from (R)-pantoate and beta-alanine: step 1/1.</text>
</comment>
<keyword evidence="3 8" id="KW-0436">Ligase</keyword>
<feature type="binding site" evidence="8">
    <location>
        <begin position="160"/>
        <end position="163"/>
    </location>
    <ligand>
        <name>ATP</name>
        <dbReference type="ChEBI" id="CHEBI:30616"/>
    </ligand>
</feature>
<dbReference type="EMBL" id="JAKJKU010000001">
    <property type="protein sequence ID" value="MCF6772910.1"/>
    <property type="molecule type" value="Genomic_DNA"/>
</dbReference>
<comment type="caution">
    <text evidence="9">The sequence shown here is derived from an EMBL/GenBank/DDBJ whole genome shotgun (WGS) entry which is preliminary data.</text>
</comment>
<keyword evidence="6 8" id="KW-0067">ATP-binding</keyword>
<sequence length="306" mass="32624">MSTLTNPGFAAGELRVHDSAETFAATTRALRKTGKRIVLVPTMGALHAGHRALLRAAHRLPGAVVASSIFVNPAQFDNPDDFEKYPVTLQRDLDIFREEGVSLAFTPKAEDMYPHGTRTMIHPGSVAEGLEGDRDGHFVGVATVVSKLLNLSHATDIIMGEKDYQQLVIIQQLVTDLNMEVMVHGVPIVREHDGLALSSRNVRLGPEARVTATAISAAMTAALYKAKDGAHAVEAEARRVMEGEGVDVLYAVVRGKDLGPAPENGEGRLLVAAKVGGVRLIDNTGVMLGELPADSPDTADDSTVAR</sequence>
<organism evidence="9 10">
    <name type="scientific">Corynebacterium parakroppenstedtii</name>
    <dbReference type="NCBI Taxonomy" id="2828363"/>
    <lineage>
        <taxon>Bacteria</taxon>
        <taxon>Bacillati</taxon>
        <taxon>Actinomycetota</taxon>
        <taxon>Actinomycetes</taxon>
        <taxon>Mycobacteriales</taxon>
        <taxon>Corynebacteriaceae</taxon>
        <taxon>Corynebacterium</taxon>
    </lineage>
</organism>
<dbReference type="Gene3D" id="3.40.50.620">
    <property type="entry name" value="HUPs"/>
    <property type="match status" value="1"/>
</dbReference>
<accession>A0ABS9HIR6</accession>
<evidence type="ECO:0000313" key="9">
    <source>
        <dbReference type="EMBL" id="MCF6772910.1"/>
    </source>
</evidence>
<dbReference type="GeneID" id="92726454"/>
<dbReference type="SUPFAM" id="SSF52374">
    <property type="entry name" value="Nucleotidylyl transferase"/>
    <property type="match status" value="1"/>
</dbReference>
<feature type="binding site" evidence="8">
    <location>
        <begin position="197"/>
        <end position="200"/>
    </location>
    <ligand>
        <name>ATP</name>
        <dbReference type="ChEBI" id="CHEBI:30616"/>
    </ligand>
</feature>
<evidence type="ECO:0000256" key="6">
    <source>
        <dbReference type="ARBA" id="ARBA00022840"/>
    </source>
</evidence>
<comment type="catalytic activity">
    <reaction evidence="7 8">
        <text>(R)-pantoate + beta-alanine + ATP = (R)-pantothenate + AMP + diphosphate + H(+)</text>
        <dbReference type="Rhea" id="RHEA:10912"/>
        <dbReference type="ChEBI" id="CHEBI:15378"/>
        <dbReference type="ChEBI" id="CHEBI:15980"/>
        <dbReference type="ChEBI" id="CHEBI:29032"/>
        <dbReference type="ChEBI" id="CHEBI:30616"/>
        <dbReference type="ChEBI" id="CHEBI:33019"/>
        <dbReference type="ChEBI" id="CHEBI:57966"/>
        <dbReference type="ChEBI" id="CHEBI:456215"/>
        <dbReference type="EC" id="6.3.2.1"/>
    </reaction>
</comment>
<keyword evidence="5 8" id="KW-0547">Nucleotide-binding</keyword>
<feature type="binding site" evidence="8">
    <location>
        <begin position="43"/>
        <end position="50"/>
    </location>
    <ligand>
        <name>ATP</name>
        <dbReference type="ChEBI" id="CHEBI:30616"/>
    </ligand>
</feature>